<evidence type="ECO:0000313" key="1">
    <source>
        <dbReference type="EMBL" id="QUC67045.1"/>
    </source>
</evidence>
<dbReference type="Proteomes" id="UP000682782">
    <property type="component" value="Chromosome"/>
</dbReference>
<protein>
    <submittedName>
        <fullName evidence="1">NUDIX domain-containing protein</fullName>
    </submittedName>
</protein>
<evidence type="ECO:0000313" key="2">
    <source>
        <dbReference type="Proteomes" id="UP000682782"/>
    </source>
</evidence>
<accession>A0AC61MWD4</accession>
<name>A0AC61MWD4_9FIRM</name>
<gene>
    <name evidence="1" type="ORF">JYE49_14625</name>
</gene>
<organism evidence="1 2">
    <name type="scientific">Aristaeella hokkaidonensis</name>
    <dbReference type="NCBI Taxonomy" id="3046382"/>
    <lineage>
        <taxon>Bacteria</taxon>
        <taxon>Bacillati</taxon>
        <taxon>Bacillota</taxon>
        <taxon>Clostridia</taxon>
        <taxon>Eubacteriales</taxon>
        <taxon>Aristaeellaceae</taxon>
        <taxon>Aristaeella</taxon>
    </lineage>
</organism>
<keyword evidence="2" id="KW-1185">Reference proteome</keyword>
<sequence length="178" mass="20656">MRLLFEMDKHDYDECTHSFSRPSARSIIIRDGKVAMIHSMKYDYYKFPGGGIEQGEDPAEAMIRETREETGLVVIPETVKEYGLVHRIQKSDSDPTEVFIQDNYYYLCDAEETVVSQHLDGYESKEDYQLEFVDPYAAIEKNSRDIHGPYNPMMFQREAKVLNMLIAEGHLGSRQDDQ</sequence>
<dbReference type="EMBL" id="CP068393">
    <property type="protein sequence ID" value="QUC67045.1"/>
    <property type="molecule type" value="Genomic_DNA"/>
</dbReference>
<reference evidence="1" key="1">
    <citation type="submission" date="2021-01" db="EMBL/GenBank/DDBJ databases">
        <title>Complete genome sequence of Clostridiales bacterium R-7.</title>
        <authorList>
            <person name="Mahoney-Kurpe S.C."/>
            <person name="Palevich N."/>
            <person name="Koike S."/>
            <person name="Moon C.D."/>
            <person name="Attwood G.T."/>
        </authorList>
    </citation>
    <scope>NUCLEOTIDE SEQUENCE</scope>
    <source>
        <strain evidence="1">R-7</strain>
    </source>
</reference>
<proteinExistence type="predicted"/>